<dbReference type="PROSITE" id="PS51257">
    <property type="entry name" value="PROKAR_LIPOPROTEIN"/>
    <property type="match status" value="1"/>
</dbReference>
<keyword evidence="3" id="KW-1185">Reference proteome</keyword>
<proteinExistence type="predicted"/>
<dbReference type="OrthoDB" id="660780at2"/>
<dbReference type="Proteomes" id="UP000199450">
    <property type="component" value="Unassembled WGS sequence"/>
</dbReference>
<feature type="transmembrane region" description="Helical" evidence="1">
    <location>
        <begin position="38"/>
        <end position="55"/>
    </location>
</feature>
<evidence type="ECO:0000313" key="3">
    <source>
        <dbReference type="Proteomes" id="UP000199450"/>
    </source>
</evidence>
<dbReference type="EMBL" id="FOBV01000012">
    <property type="protein sequence ID" value="SEN02928.1"/>
    <property type="molecule type" value="Genomic_DNA"/>
</dbReference>
<dbReference type="AlphaFoldDB" id="A0A1H8D8M8"/>
<reference evidence="3" key="1">
    <citation type="submission" date="2016-10" db="EMBL/GenBank/DDBJ databases">
        <authorList>
            <person name="Varghese N."/>
            <person name="Submissions S."/>
        </authorList>
    </citation>
    <scope>NUCLEOTIDE SEQUENCE [LARGE SCALE GENOMIC DNA]</scope>
    <source>
        <strain evidence="3">DSM 17453</strain>
    </source>
</reference>
<name>A0A1H8D8M8_9FLAO</name>
<feature type="transmembrane region" description="Helical" evidence="1">
    <location>
        <begin position="6"/>
        <end position="26"/>
    </location>
</feature>
<gene>
    <name evidence="2" type="ORF">SAMN05421856_1127</name>
</gene>
<organism evidence="2 3">
    <name type="scientific">Chryseobacterium taichungense</name>
    <dbReference type="NCBI Taxonomy" id="295069"/>
    <lineage>
        <taxon>Bacteria</taxon>
        <taxon>Pseudomonadati</taxon>
        <taxon>Bacteroidota</taxon>
        <taxon>Flavobacteriia</taxon>
        <taxon>Flavobacteriales</taxon>
        <taxon>Weeksellaceae</taxon>
        <taxon>Chryseobacterium group</taxon>
        <taxon>Chryseobacterium</taxon>
    </lineage>
</organism>
<protein>
    <submittedName>
        <fullName evidence="2">Uncharacterized protein</fullName>
    </submittedName>
</protein>
<keyword evidence="1" id="KW-0812">Transmembrane</keyword>
<evidence type="ECO:0000256" key="1">
    <source>
        <dbReference type="SAM" id="Phobius"/>
    </source>
</evidence>
<dbReference type="RefSeq" id="WP_090001916.1">
    <property type="nucleotide sequence ID" value="NZ_FOBV01000012.1"/>
</dbReference>
<evidence type="ECO:0000313" key="2">
    <source>
        <dbReference type="EMBL" id="SEN02928.1"/>
    </source>
</evidence>
<keyword evidence="1" id="KW-0472">Membrane</keyword>
<dbReference type="STRING" id="295069.SAMN05421856_1127"/>
<sequence>MRNKNLILNYVFLSCVIVLFVNDHFFKFQYTSWFTGKLSDAVGIILLPMLMTFAFPKLKENSVFASGLFFVFWKSPFSENFIKMYNAISPIDIHRVIDYSDLMVLLLLPIPYFLIKNDHIFENFVIRKIHAAVVLFPTVFVLMSTSQSNGYTYSPETGKLAFRDFNFEMKKTESDLLKKLDEQHIKVVKDTVQILQSLRYEISAMGKFDQDAITKGGDIFKVDNAVLRKRIEERI</sequence>
<keyword evidence="1" id="KW-1133">Transmembrane helix</keyword>
<accession>A0A1H8D8M8</accession>